<feature type="compositionally biased region" description="Polar residues" evidence="1">
    <location>
        <begin position="1"/>
        <end position="13"/>
    </location>
</feature>
<dbReference type="SUPFAM" id="SSF56801">
    <property type="entry name" value="Acetyl-CoA synthetase-like"/>
    <property type="match status" value="1"/>
</dbReference>
<accession>A0A8I1MTQ4</accession>
<evidence type="ECO:0000256" key="1">
    <source>
        <dbReference type="SAM" id="MobiDB-lite"/>
    </source>
</evidence>
<proteinExistence type="predicted"/>
<reference evidence="2" key="1">
    <citation type="submission" date="2021-02" db="EMBL/GenBank/DDBJ databases">
        <title>Thiocyanate and organic carbon inputs drive convergent selection for specific autotrophic Afipia and Thiobacillus strains within complex microbiomes.</title>
        <authorList>
            <person name="Huddy R.J."/>
            <person name="Sachdeva R."/>
            <person name="Kadzinga F."/>
            <person name="Kantor R.S."/>
            <person name="Harrison S.T.L."/>
            <person name="Banfield J.F."/>
        </authorList>
    </citation>
    <scope>NUCLEOTIDE SEQUENCE</scope>
    <source>
        <strain evidence="2">SCN18_13_7_16_R3_B_64_19</strain>
    </source>
</reference>
<dbReference type="AlphaFoldDB" id="A0A8I1MTQ4"/>
<organism evidence="2 3">
    <name type="scientific">Thiomonas arsenitoxydans (strain DSM 22701 / CIP 110005 / 3As)</name>
    <dbReference type="NCBI Taxonomy" id="426114"/>
    <lineage>
        <taxon>Bacteria</taxon>
        <taxon>Pseudomonadati</taxon>
        <taxon>Pseudomonadota</taxon>
        <taxon>Betaproteobacteria</taxon>
        <taxon>Burkholderiales</taxon>
        <taxon>Thiomonas</taxon>
    </lineage>
</organism>
<dbReference type="EMBL" id="JAFKMR010000011">
    <property type="protein sequence ID" value="MBN8743313.1"/>
    <property type="molecule type" value="Genomic_DNA"/>
</dbReference>
<feature type="region of interest" description="Disordered" evidence="1">
    <location>
        <begin position="1"/>
        <end position="24"/>
    </location>
</feature>
<protein>
    <submittedName>
        <fullName evidence="2">Uncharacterized protein</fullName>
    </submittedName>
</protein>
<dbReference type="RefSeq" id="WP_276727925.1">
    <property type="nucleotide sequence ID" value="NZ_JAFKMR010000011.1"/>
</dbReference>
<name>A0A8I1MTQ4_THIA3</name>
<dbReference type="Gene3D" id="3.30.300.30">
    <property type="match status" value="1"/>
</dbReference>
<dbReference type="Proteomes" id="UP000664800">
    <property type="component" value="Unassembled WGS sequence"/>
</dbReference>
<dbReference type="InterPro" id="IPR045851">
    <property type="entry name" value="AMP-bd_C_sf"/>
</dbReference>
<sequence>MESVRSENGQGPPSSAGAHAATVELEPTQTLPRDVWLDSGDRAYRVEGETYITSRVKNLIILGGRNIYPRQVELAVGELAGVHKDCVVMFGAPDQGVLALLHTVRKTSSGKLRRDPGRLGFHLGPFEAAVRADMPVVPVMLRGTRAPRLASMFPHHAPHP</sequence>
<evidence type="ECO:0000313" key="3">
    <source>
        <dbReference type="Proteomes" id="UP000664800"/>
    </source>
</evidence>
<comment type="caution">
    <text evidence="2">The sequence shown here is derived from an EMBL/GenBank/DDBJ whole genome shotgun (WGS) entry which is preliminary data.</text>
</comment>
<gene>
    <name evidence="2" type="ORF">J0I24_03300</name>
</gene>
<evidence type="ECO:0000313" key="2">
    <source>
        <dbReference type="EMBL" id="MBN8743313.1"/>
    </source>
</evidence>